<sequence length="185" mass="21224">MADDTEEVFDFSNPEFTREDLVTAINEMVLEYKKLSQSFKEFKAEEENCATSAGLAGSSAMQAALMLDKDLECTIVYVRCDSGYDGYHETHLIVTVYSELVPSRLAVKMRIRPPEIETSICDAKYHCFVGREHCDVLSMQIDSDLVIYRTTIVWIFQVVTICRVDKSEWDPDPPPLFQHIHHYQA</sequence>
<organism evidence="1 2">
    <name type="scientific">Dorcoceras hygrometricum</name>
    <dbReference type="NCBI Taxonomy" id="472368"/>
    <lineage>
        <taxon>Eukaryota</taxon>
        <taxon>Viridiplantae</taxon>
        <taxon>Streptophyta</taxon>
        <taxon>Embryophyta</taxon>
        <taxon>Tracheophyta</taxon>
        <taxon>Spermatophyta</taxon>
        <taxon>Magnoliopsida</taxon>
        <taxon>eudicotyledons</taxon>
        <taxon>Gunneridae</taxon>
        <taxon>Pentapetalae</taxon>
        <taxon>asterids</taxon>
        <taxon>lamiids</taxon>
        <taxon>Lamiales</taxon>
        <taxon>Gesneriaceae</taxon>
        <taxon>Didymocarpoideae</taxon>
        <taxon>Trichosporeae</taxon>
        <taxon>Loxocarpinae</taxon>
        <taxon>Dorcoceras</taxon>
    </lineage>
</organism>
<dbReference type="EMBL" id="KQ988513">
    <property type="protein sequence ID" value="KZV55512.1"/>
    <property type="molecule type" value="Genomic_DNA"/>
</dbReference>
<name>A0A2Z7DDS0_9LAMI</name>
<protein>
    <submittedName>
        <fullName evidence="1">Uncharacterized protein</fullName>
    </submittedName>
</protein>
<dbReference type="AlphaFoldDB" id="A0A2Z7DDS0"/>
<dbReference type="Proteomes" id="UP000250235">
    <property type="component" value="Unassembled WGS sequence"/>
</dbReference>
<reference evidence="1 2" key="1">
    <citation type="journal article" date="2015" name="Proc. Natl. Acad. Sci. U.S.A.">
        <title>The resurrection genome of Boea hygrometrica: A blueprint for survival of dehydration.</title>
        <authorList>
            <person name="Xiao L."/>
            <person name="Yang G."/>
            <person name="Zhang L."/>
            <person name="Yang X."/>
            <person name="Zhao S."/>
            <person name="Ji Z."/>
            <person name="Zhou Q."/>
            <person name="Hu M."/>
            <person name="Wang Y."/>
            <person name="Chen M."/>
            <person name="Xu Y."/>
            <person name="Jin H."/>
            <person name="Xiao X."/>
            <person name="Hu G."/>
            <person name="Bao F."/>
            <person name="Hu Y."/>
            <person name="Wan P."/>
            <person name="Li L."/>
            <person name="Deng X."/>
            <person name="Kuang T."/>
            <person name="Xiang C."/>
            <person name="Zhu J.K."/>
            <person name="Oliver M.J."/>
            <person name="He Y."/>
        </authorList>
    </citation>
    <scope>NUCLEOTIDE SEQUENCE [LARGE SCALE GENOMIC DNA]</scope>
    <source>
        <strain evidence="2">cv. XS01</strain>
    </source>
</reference>
<evidence type="ECO:0000313" key="2">
    <source>
        <dbReference type="Proteomes" id="UP000250235"/>
    </source>
</evidence>
<keyword evidence="2" id="KW-1185">Reference proteome</keyword>
<evidence type="ECO:0000313" key="1">
    <source>
        <dbReference type="EMBL" id="KZV55512.1"/>
    </source>
</evidence>
<gene>
    <name evidence="1" type="ORF">F511_33760</name>
</gene>
<accession>A0A2Z7DDS0</accession>
<proteinExistence type="predicted"/>